<evidence type="ECO:0000313" key="1">
    <source>
        <dbReference type="EMBL" id="KAF5876083.1"/>
    </source>
</evidence>
<proteinExistence type="predicted"/>
<dbReference type="RefSeq" id="XP_037195029.1">
    <property type="nucleotide sequence ID" value="XM_037332901.1"/>
</dbReference>
<protein>
    <submittedName>
        <fullName evidence="1">Uncharacterized protein</fullName>
    </submittedName>
</protein>
<organism evidence="1 2">
    <name type="scientific">Botrytis fragariae</name>
    <dbReference type="NCBI Taxonomy" id="1964551"/>
    <lineage>
        <taxon>Eukaryota</taxon>
        <taxon>Fungi</taxon>
        <taxon>Dikarya</taxon>
        <taxon>Ascomycota</taxon>
        <taxon>Pezizomycotina</taxon>
        <taxon>Leotiomycetes</taxon>
        <taxon>Helotiales</taxon>
        <taxon>Sclerotiniaceae</taxon>
        <taxon>Botrytis</taxon>
    </lineage>
</organism>
<dbReference type="GeneID" id="59256593"/>
<keyword evidence="2" id="KW-1185">Reference proteome</keyword>
<comment type="caution">
    <text evidence="1">The sequence shown here is derived from an EMBL/GenBank/DDBJ whole genome shotgun (WGS) entry which is preliminary data.</text>
</comment>
<dbReference type="AlphaFoldDB" id="A0A8H6AYE6"/>
<evidence type="ECO:0000313" key="2">
    <source>
        <dbReference type="Proteomes" id="UP000531561"/>
    </source>
</evidence>
<name>A0A8H6AYE6_9HELO</name>
<gene>
    <name evidence="1" type="ORF">Bfra_002482</name>
</gene>
<dbReference type="EMBL" id="JABFCT010000004">
    <property type="protein sequence ID" value="KAF5876083.1"/>
    <property type="molecule type" value="Genomic_DNA"/>
</dbReference>
<accession>A0A8H6AYE6</accession>
<dbReference type="Proteomes" id="UP000531561">
    <property type="component" value="Unassembled WGS sequence"/>
</dbReference>
<reference evidence="1 2" key="1">
    <citation type="journal article" date="2020" name="Phytopathology">
        <title>A high-quality genome resource of Botrytis fragariae, a new and rapidly spreading fungal pathogen causing strawberry gray mold in the U.S.A.</title>
        <authorList>
            <person name="Wu Y."/>
            <person name="Saski C.A."/>
            <person name="Schnabel G."/>
            <person name="Xiao S."/>
            <person name="Hu M."/>
        </authorList>
    </citation>
    <scope>NUCLEOTIDE SEQUENCE [LARGE SCALE GENOMIC DNA]</scope>
    <source>
        <strain evidence="1 2">BVB16</strain>
    </source>
</reference>
<sequence length="63" mass="6946">MFIDENETNKGGAFSKTSTAGSATQMIYPQTHPTSYTAEIPRAIRQMQNLCLNSAEGWPKPKV</sequence>